<evidence type="ECO:0000313" key="2">
    <source>
        <dbReference type="Proteomes" id="UP000659904"/>
    </source>
</evidence>
<dbReference type="RefSeq" id="WP_120321078.1">
    <property type="nucleotide sequence ID" value="NZ_BONH01000002.1"/>
</dbReference>
<dbReference type="Gene3D" id="3.40.50.620">
    <property type="entry name" value="HUPs"/>
    <property type="match status" value="1"/>
</dbReference>
<gene>
    <name evidence="1" type="ORF">Cci01nite_09020</name>
</gene>
<comment type="caution">
    <text evidence="1">The sequence shown here is derived from an EMBL/GenBank/DDBJ whole genome shotgun (WGS) entry which is preliminary data.</text>
</comment>
<organism evidence="1 2">
    <name type="scientific">Catellatospora citrea</name>
    <dbReference type="NCBI Taxonomy" id="53366"/>
    <lineage>
        <taxon>Bacteria</taxon>
        <taxon>Bacillati</taxon>
        <taxon>Actinomycetota</taxon>
        <taxon>Actinomycetes</taxon>
        <taxon>Micromonosporales</taxon>
        <taxon>Micromonosporaceae</taxon>
        <taxon>Catellatospora</taxon>
    </lineage>
</organism>
<keyword evidence="2" id="KW-1185">Reference proteome</keyword>
<name>A0A8J3KF72_9ACTN</name>
<dbReference type="Proteomes" id="UP000659904">
    <property type="component" value="Unassembled WGS sequence"/>
</dbReference>
<dbReference type="SUPFAM" id="SSF52402">
    <property type="entry name" value="Adenine nucleotide alpha hydrolases-like"/>
    <property type="match status" value="1"/>
</dbReference>
<sequence>MTTPSDRAADVTQRAGPVIAGYEIGNAGLAALGLAADQAAAHHTGLRVLVTRRIPVWTSHLAMGVCPPAAFEDGEPAASLAREAAAQLRHDHPGTDVTLYGTGRSLPQALRRAAPAASMLVTGRDTAGPGATARLAGRAGCPVVSVPGETTAPDAPVLLVGGDAPGDEAEFAMVEAAARGVPVLACDLGPANGGFADAVVQAADRHPAVEVRHQGRGGLDRAPAGLAVVRAPARRRDAGWQLLIGLLRDAPYPVAAVPGHR</sequence>
<protein>
    <submittedName>
        <fullName evidence="1">Uncharacterized protein</fullName>
    </submittedName>
</protein>
<proteinExistence type="predicted"/>
<accession>A0A8J3KF72</accession>
<evidence type="ECO:0000313" key="1">
    <source>
        <dbReference type="EMBL" id="GIF95808.1"/>
    </source>
</evidence>
<dbReference type="AlphaFoldDB" id="A0A8J3KF72"/>
<reference evidence="1 2" key="1">
    <citation type="submission" date="2021-01" db="EMBL/GenBank/DDBJ databases">
        <title>Whole genome shotgun sequence of Catellatospora citrea NBRC 14495.</title>
        <authorList>
            <person name="Komaki H."/>
            <person name="Tamura T."/>
        </authorList>
    </citation>
    <scope>NUCLEOTIDE SEQUENCE [LARGE SCALE GENOMIC DNA]</scope>
    <source>
        <strain evidence="1 2">NBRC 14495</strain>
    </source>
</reference>
<dbReference type="InterPro" id="IPR014729">
    <property type="entry name" value="Rossmann-like_a/b/a_fold"/>
</dbReference>
<dbReference type="EMBL" id="BONH01000002">
    <property type="protein sequence ID" value="GIF95808.1"/>
    <property type="molecule type" value="Genomic_DNA"/>
</dbReference>